<proteinExistence type="predicted"/>
<dbReference type="InterPro" id="IPR011042">
    <property type="entry name" value="6-blade_b-propeller_TolB-like"/>
</dbReference>
<evidence type="ECO:0000313" key="1">
    <source>
        <dbReference type="EMBL" id="KAA1250023.1"/>
    </source>
</evidence>
<evidence type="ECO:0000313" key="2">
    <source>
        <dbReference type="Proteomes" id="UP000324701"/>
    </source>
</evidence>
<sequence>MAKLEAGTNIQTDLVFAGLHGGPGGLAVDGAGNLYASGFISHTVLKMAVGTGTQTVQPFTDLDRPEGVAVDGGGNLDVVHTFNDRVLKLSAS</sequence>
<name>A0A5B1BRQ0_MYCSI</name>
<dbReference type="EMBL" id="VTZN01000061">
    <property type="protein sequence ID" value="KAA1250023.1"/>
    <property type="molecule type" value="Genomic_DNA"/>
</dbReference>
<dbReference type="Gene3D" id="2.120.10.30">
    <property type="entry name" value="TolB, C-terminal domain"/>
    <property type="match status" value="1"/>
</dbReference>
<gene>
    <name evidence="1" type="ORF">F0Q45_11890</name>
</gene>
<dbReference type="AlphaFoldDB" id="A0A5B1BRQ0"/>
<protein>
    <recommendedName>
        <fullName evidence="3">SMP-30/Gluconolactonase/LRE-like region domain-containing protein</fullName>
    </recommendedName>
</protein>
<comment type="caution">
    <text evidence="1">The sequence shown here is derived from an EMBL/GenBank/DDBJ whole genome shotgun (WGS) entry which is preliminary data.</text>
</comment>
<keyword evidence="2" id="KW-1185">Reference proteome</keyword>
<accession>A0A5B1BRQ0</accession>
<evidence type="ECO:0008006" key="3">
    <source>
        <dbReference type="Google" id="ProtNLM"/>
    </source>
</evidence>
<organism evidence="1 2">
    <name type="scientific">Mycobacterium simiae</name>
    <name type="common">Mycobacterium habana</name>
    <dbReference type="NCBI Taxonomy" id="1784"/>
    <lineage>
        <taxon>Bacteria</taxon>
        <taxon>Bacillati</taxon>
        <taxon>Actinomycetota</taxon>
        <taxon>Actinomycetes</taxon>
        <taxon>Mycobacteriales</taxon>
        <taxon>Mycobacteriaceae</taxon>
        <taxon>Mycobacterium</taxon>
        <taxon>Mycobacterium simiae complex</taxon>
    </lineage>
</organism>
<dbReference type="SUPFAM" id="SSF101898">
    <property type="entry name" value="NHL repeat"/>
    <property type="match status" value="1"/>
</dbReference>
<reference evidence="1 2" key="1">
    <citation type="submission" date="2019-09" db="EMBL/GenBank/DDBJ databases">
        <title>Report of infection by Mycobacterium simiae a patient suffering from pulmonary tuberculosis.</title>
        <authorList>
            <person name="Mohanty P.S."/>
            <person name="Bansal A.K."/>
            <person name="Singh H."/>
            <person name="Sharma S."/>
            <person name="Patil S.A."/>
            <person name="Upadhaya P."/>
            <person name="Singh P.K."/>
            <person name="Kumar D."/>
            <person name="Kumar S."/>
            <person name="Singh R.K."/>
            <person name="Chaudhary B."/>
        </authorList>
    </citation>
    <scope>NUCLEOTIDE SEQUENCE [LARGE SCALE GENOMIC DNA]</scope>
    <source>
        <strain evidence="1 2">JAL-560-SIM</strain>
    </source>
</reference>
<dbReference type="Proteomes" id="UP000324701">
    <property type="component" value="Unassembled WGS sequence"/>
</dbReference>